<evidence type="ECO:0000313" key="2">
    <source>
        <dbReference type="Proteomes" id="UP000827986"/>
    </source>
</evidence>
<reference evidence="1" key="1">
    <citation type="submission" date="2021-09" db="EMBL/GenBank/DDBJ databases">
        <title>The genome of Mauremys mutica provides insights into the evolution of semi-aquatic lifestyle.</title>
        <authorList>
            <person name="Gong S."/>
            <person name="Gao Y."/>
        </authorList>
    </citation>
    <scope>NUCLEOTIDE SEQUENCE</scope>
    <source>
        <strain evidence="1">MM-2020</strain>
        <tissue evidence="1">Muscle</tissue>
    </source>
</reference>
<comment type="caution">
    <text evidence="1">The sequence shown here is derived from an EMBL/GenBank/DDBJ whole genome shotgun (WGS) entry which is preliminary data.</text>
</comment>
<keyword evidence="2" id="KW-1185">Reference proteome</keyword>
<organism evidence="1 2">
    <name type="scientific">Mauremys mutica</name>
    <name type="common">yellowpond turtle</name>
    <dbReference type="NCBI Taxonomy" id="74926"/>
    <lineage>
        <taxon>Eukaryota</taxon>
        <taxon>Metazoa</taxon>
        <taxon>Chordata</taxon>
        <taxon>Craniata</taxon>
        <taxon>Vertebrata</taxon>
        <taxon>Euteleostomi</taxon>
        <taxon>Archelosauria</taxon>
        <taxon>Testudinata</taxon>
        <taxon>Testudines</taxon>
        <taxon>Cryptodira</taxon>
        <taxon>Durocryptodira</taxon>
        <taxon>Testudinoidea</taxon>
        <taxon>Geoemydidae</taxon>
        <taxon>Geoemydinae</taxon>
        <taxon>Mauremys</taxon>
    </lineage>
</organism>
<protein>
    <submittedName>
        <fullName evidence="1">Uncharacterized protein</fullName>
    </submittedName>
</protein>
<dbReference type="AlphaFoldDB" id="A0A9D4AVL5"/>
<dbReference type="EMBL" id="JAHDVG010000483">
    <property type="protein sequence ID" value="KAH1171839.1"/>
    <property type="molecule type" value="Genomic_DNA"/>
</dbReference>
<dbReference type="Proteomes" id="UP000827986">
    <property type="component" value="Unassembled WGS sequence"/>
</dbReference>
<sequence>MALNGKVKAIAFQGLSTSWDQARTEENTENLLKYISKLSLLHFKTNTFPFQAALENYTDVECHLSSSGTIITLPLIPTSQQWLGCPCRVQGYTYLQRKPSLWCFTLIGTDKGDIRILGGPMF</sequence>
<name>A0A9D4AVL5_9SAUR</name>
<evidence type="ECO:0000313" key="1">
    <source>
        <dbReference type="EMBL" id="KAH1171839.1"/>
    </source>
</evidence>
<accession>A0A9D4AVL5</accession>
<proteinExistence type="predicted"/>
<gene>
    <name evidence="1" type="ORF">KIL84_007457</name>
</gene>